<proteinExistence type="inferred from homology"/>
<dbReference type="Pfam" id="PF01835">
    <property type="entry name" value="MG2"/>
    <property type="match status" value="1"/>
</dbReference>
<dbReference type="PANTHER" id="PTHR11102:SF160">
    <property type="entry name" value="ERAD-ASSOCIATED E3 UBIQUITIN-PROTEIN LIGASE COMPONENT HRD3"/>
    <property type="match status" value="1"/>
</dbReference>
<dbReference type="SMART" id="SM01359">
    <property type="entry name" value="A2M_N_2"/>
    <property type="match status" value="1"/>
</dbReference>
<dbReference type="SMART" id="SM00671">
    <property type="entry name" value="SEL1"/>
    <property type="match status" value="9"/>
</dbReference>
<dbReference type="PROSITE" id="PS51257">
    <property type="entry name" value="PROKAR_LIPOPROTEIN"/>
    <property type="match status" value="1"/>
</dbReference>
<dbReference type="InterPro" id="IPR011625">
    <property type="entry name" value="A2M_N_BRD"/>
</dbReference>
<evidence type="ECO:0000259" key="3">
    <source>
        <dbReference type="SMART" id="SM01359"/>
    </source>
</evidence>
<name>A0A6C2U9Q8_PONDE</name>
<comment type="similarity">
    <text evidence="1">Belongs to the protease inhibitor I39 (alpha-2-macroglobulin) family. Bacterial alpha-2-macroglobulin subfamily.</text>
</comment>
<dbReference type="InterPro" id="IPR001599">
    <property type="entry name" value="Macroglobln_a2"/>
</dbReference>
<sequence length="2246" mass="248213">MNRVSGILGAVLLVLAGCRSTELQSLEKRAQRGEAEAQGQLGWRYATGDGVETNLTKAVELYRQAAGQGNANAQFHLGNCYRLGRGVEQDKAKGAEWFLKAAEQGHERAQFNLGNRNRILGNYPEAVRWFHLAAEQGNASAQANLAQCLRMGMGTEMDMEGAFKWNRAAAEQGHARGQYNLGIHYLKGAGVAEDRELAMEWFAKAAGQGDKDARRKLHVMNAEGSDKVKALAPDWNRKINAGSQAMAQYNLALHAHNLKQYEDAARWFRQAAEKESAKAQYYLATYYRDGRGVEKSMEEAVKWYRLAAEQGYAKAQYGLGLRYAKGEGVEKNPKVAAEWILKSAEQGYALAMVAMVYRYEKADGVDEDMDEAMRWYRLAMENGYDRRLKEQKPLVDHAAVFAENAALLQAIPGSSANYVEWMQVAVESKDELKLKEEIDPFLQELVKANPADWKTLHAAAMGYHFAPGSGYKNKALARWKALGLMARAHGAMQGATPAQTKLFHNHYLEIIIAQRDEQPHMLQLKTTDYSEHDVLGYRLGAGLSRRPVFHAVPASHDAAATDGELARWLIAQGAQMIEGQDAAGTSLALFAMLVAGQQLEMPLNMGEPHMDVLAAMADNETAVWVDEEPEVVALPDDYAFIPVFQQLADGGNKKVAAVLASLCQSRCQLERAAGYFEIAGNTNAVRSIRASQGTVKRCPPAAAGVAPEISFSYRNGSAVEVSVFRINAGTNLLERLKAGDVKYSELSLLQGNPDWFRKCGGFDAPGALREVERFTVELDPHPDHRDRRERIAFPPLEAGSYLVRTRIAGGNTAEAQLNVLDTMVYSAKLADSPATNAHTLYLMCDPQTGEPRADAPIHFLRLFGGRHSNRDGDLVDDAYTVKQHLEGRTAENGCHVLEERLLTKKDRDIQVLANLSGGHPFVAESDSSDRRGYTHSKSSAQDTFVATDRPVYRPGDHGHIKLWRGAETNAYPIEISQKRSRMVLPVEPDGSWEADQYGGSQASFEIPDEAPLGDYSVRDETSEHGLSLGTVKVEEYRAPEFEVSIRQLDDGRIEIGADYAYGQPVAGGFAMATIECGSFDPSPWYPEAEFDRLWHAGYWWHGGQFEAEESHRRNSQWFHERVEAQMDETGRLVIDLSEYEGGEKALAGSGMFEVSANVRDAAHKRYRATEYFFNKLQEARLCVHLDKAFYEAGERPVCLLETKEPVDGVELALSRLEGTNRVAVAKQPFADGRVELGALAPGLYEAKAVAEGELDSRPFRFLVRGDMGAGLGGETPIRLVREKGVYHAGGTATVLVQVDQPGRWVYFFERVAGRDTFSLPKVLFMDEASKRIELPLEPGEGGRIQCAVMTVAEGKMHLASCRIPVVEHGRRAGEVELATDRETYRPGETVKLDIRATTTDGTGKPCAVAVTVYNATLDSFSNRWRSIYSALFSPWANAYWSSLSMDLGWPREMGAEVEWWVMQNLAPNRWNRAWLAAESDSMAGGYGGADDLFGDSGGSSVFASLDAASSPEITKPKVSYMIAEEKEAPMSIRSDFRDAVYWNALVETDADGKASVEFALPDSLTEWKIMAWAMHTNFAASGSTSVKCAKDFVLQLNTPRFVVEGDDVEITGSLRNHSTNSLDAAASCAVEGGAAALASDAMKNVGELMPGEERMLGWTLKAEVEGSAMVTVSSVAGNVSDAMARPVPVLPHGMLKRGGRSGVLAGDRHEERVVIEVPEAIEPGSLEFSLNCTPNMLESVATALPYLADYPHGCVEQTLNRFLPSLVVLQTLDRLGLEMEDLSVAMPAGRQAVFERDEIIQRAQAGINKLLEVQHWNGWWSWEIGSGYSDHDPMVSAWVLRGLHRASQVDGLDVEAGDIRKASDRMVAHVKQLMVPPWHQRREETLTQADAFMAVVLAEVDPAAFLKGRDLATAKEVVPRFAPFLKANVAELSLYGKLLLAYALELGGDKAGRDDLLRFIGQYVEHDAGLGTYWLRAENDRWWLWHNDQVEMMAWYLKLLNRMEPQGEKTAGVARWLLINRQHGDHWKSTRDTAICVEALCEFVVNNRSAATDAQYDVLLNGQAQESGLTPGRNELVLETKGDSPLFYDATWSYRTRENPIAAETCDLVSVSRAYHRVDWQSGERIGEPLEADAVLKAGQTLEVVLELEAAQELEYVLVQDFKPSGFECQETESGYRQGKLRHYQELHDERVSSYVSTLPKGTSTITYRIRAEHAGRVGALPATVELMYAPDQAANSNEAKLSVER</sequence>
<dbReference type="GO" id="GO:0005615">
    <property type="term" value="C:extracellular space"/>
    <property type="evidence" value="ECO:0007669"/>
    <property type="project" value="InterPro"/>
</dbReference>
<dbReference type="Pfam" id="PF07703">
    <property type="entry name" value="A2M_BRD"/>
    <property type="match status" value="1"/>
</dbReference>
<dbReference type="PANTHER" id="PTHR11102">
    <property type="entry name" value="SEL-1-LIKE PROTEIN"/>
    <property type="match status" value="1"/>
</dbReference>
<dbReference type="Gene3D" id="2.20.130.20">
    <property type="match status" value="1"/>
</dbReference>
<dbReference type="Gene3D" id="1.25.40.10">
    <property type="entry name" value="Tetratricopeptide repeat domain"/>
    <property type="match status" value="3"/>
</dbReference>
<evidence type="ECO:0000256" key="1">
    <source>
        <dbReference type="ARBA" id="ARBA00010556"/>
    </source>
</evidence>
<evidence type="ECO:0000313" key="6">
    <source>
        <dbReference type="Proteomes" id="UP000366872"/>
    </source>
</evidence>
<dbReference type="InterPro" id="IPR006597">
    <property type="entry name" value="Sel1-like"/>
</dbReference>
<protein>
    <submittedName>
        <fullName evidence="5">Secretory immunoglobulin A-binding protein EsiB</fullName>
    </submittedName>
</protein>
<dbReference type="InterPro" id="IPR050767">
    <property type="entry name" value="Sel1_AlgK"/>
</dbReference>
<dbReference type="InterPro" id="IPR008930">
    <property type="entry name" value="Terpenoid_cyclase/PrenylTrfase"/>
</dbReference>
<reference evidence="5 6" key="1">
    <citation type="submission" date="2019-04" db="EMBL/GenBank/DDBJ databases">
        <authorList>
            <person name="Van Vliet M D."/>
        </authorList>
    </citation>
    <scope>NUCLEOTIDE SEQUENCE [LARGE SCALE GENOMIC DNA]</scope>
    <source>
        <strain evidence="5 6">F1</strain>
    </source>
</reference>
<dbReference type="SUPFAM" id="SSF81901">
    <property type="entry name" value="HCP-like"/>
    <property type="match status" value="2"/>
</dbReference>
<dbReference type="Gene3D" id="1.50.10.20">
    <property type="match status" value="1"/>
</dbReference>
<dbReference type="RefSeq" id="WP_136082084.1">
    <property type="nucleotide sequence ID" value="NZ_CAAHFG010000003.1"/>
</dbReference>
<gene>
    <name evidence="5" type="primary">esiB_5</name>
    <name evidence="5" type="ORF">PDESU_05184</name>
</gene>
<dbReference type="Proteomes" id="UP000366872">
    <property type="component" value="Unassembled WGS sequence"/>
</dbReference>
<dbReference type="Pfam" id="PF00207">
    <property type="entry name" value="A2M"/>
    <property type="match status" value="1"/>
</dbReference>
<dbReference type="SMART" id="SM01419">
    <property type="entry name" value="Thiol-ester_cl"/>
    <property type="match status" value="1"/>
</dbReference>
<dbReference type="InterPro" id="IPR011990">
    <property type="entry name" value="TPR-like_helical_dom_sf"/>
</dbReference>
<dbReference type="Gene3D" id="2.60.40.1930">
    <property type="match status" value="1"/>
</dbReference>
<dbReference type="InterPro" id="IPR041246">
    <property type="entry name" value="Bact_MG10"/>
</dbReference>
<accession>A0A6C2U9Q8</accession>
<evidence type="ECO:0000259" key="4">
    <source>
        <dbReference type="SMART" id="SM01360"/>
    </source>
</evidence>
<feature type="domain" description="Alpha-2-macroglobulin bait region" evidence="3">
    <location>
        <begin position="1277"/>
        <end position="1415"/>
    </location>
</feature>
<organism evidence="5 6">
    <name type="scientific">Pontiella desulfatans</name>
    <dbReference type="NCBI Taxonomy" id="2750659"/>
    <lineage>
        <taxon>Bacteria</taxon>
        <taxon>Pseudomonadati</taxon>
        <taxon>Kiritimatiellota</taxon>
        <taxon>Kiritimatiellia</taxon>
        <taxon>Kiritimatiellales</taxon>
        <taxon>Pontiellaceae</taxon>
        <taxon>Pontiella</taxon>
    </lineage>
</organism>
<evidence type="ECO:0000256" key="2">
    <source>
        <dbReference type="SAM" id="MobiDB-lite"/>
    </source>
</evidence>
<dbReference type="CDD" id="cd02891">
    <property type="entry name" value="A2M_like"/>
    <property type="match status" value="1"/>
</dbReference>
<feature type="domain" description="Alpha-2-macroglobulin" evidence="4">
    <location>
        <begin position="1539"/>
        <end position="1628"/>
    </location>
</feature>
<dbReference type="GO" id="GO:0004866">
    <property type="term" value="F:endopeptidase inhibitor activity"/>
    <property type="evidence" value="ECO:0007669"/>
    <property type="project" value="InterPro"/>
</dbReference>
<evidence type="ECO:0000313" key="5">
    <source>
        <dbReference type="EMBL" id="VGO16593.1"/>
    </source>
</evidence>
<keyword evidence="6" id="KW-1185">Reference proteome</keyword>
<dbReference type="Pfam" id="PF07678">
    <property type="entry name" value="TED_complement"/>
    <property type="match status" value="1"/>
</dbReference>
<dbReference type="SUPFAM" id="SSF48239">
    <property type="entry name" value="Terpenoid cyclases/Protein prenyltransferases"/>
    <property type="match status" value="1"/>
</dbReference>
<dbReference type="EMBL" id="CAAHFG010000003">
    <property type="protein sequence ID" value="VGO16593.1"/>
    <property type="molecule type" value="Genomic_DNA"/>
</dbReference>
<dbReference type="InterPro" id="IPR002890">
    <property type="entry name" value="MG2"/>
</dbReference>
<dbReference type="Pfam" id="PF08238">
    <property type="entry name" value="Sel1"/>
    <property type="match status" value="8"/>
</dbReference>
<dbReference type="Pfam" id="PF17973">
    <property type="entry name" value="bMG10"/>
    <property type="match status" value="1"/>
</dbReference>
<dbReference type="InterPro" id="IPR011626">
    <property type="entry name" value="Alpha-macroglobulin_TED"/>
</dbReference>
<dbReference type="InterPro" id="IPR047565">
    <property type="entry name" value="Alpha-macroglob_thiol-ester_cl"/>
</dbReference>
<feature type="region of interest" description="Disordered" evidence="2">
    <location>
        <begin position="922"/>
        <end position="941"/>
    </location>
</feature>
<dbReference type="SMART" id="SM01360">
    <property type="entry name" value="A2M"/>
    <property type="match status" value="1"/>
</dbReference>